<evidence type="ECO:0000313" key="6">
    <source>
        <dbReference type="EMBL" id="TPX74295.1"/>
    </source>
</evidence>
<keyword evidence="1" id="KW-0479">Metal-binding</keyword>
<feature type="transmembrane region" description="Helical" evidence="3">
    <location>
        <begin position="734"/>
        <end position="757"/>
    </location>
</feature>
<feature type="transmembrane region" description="Helical" evidence="3">
    <location>
        <begin position="64"/>
        <end position="82"/>
    </location>
</feature>
<dbReference type="InterPro" id="IPR006121">
    <property type="entry name" value="HMA_dom"/>
</dbReference>
<comment type="caution">
    <text evidence="6">The sequence shown here is derived from an EMBL/GenBank/DDBJ whole genome shotgun (WGS) entry which is preliminary data.</text>
</comment>
<accession>A0A507FEX5</accession>
<keyword evidence="4" id="KW-0732">Signal</keyword>
<evidence type="ECO:0000256" key="3">
    <source>
        <dbReference type="SAM" id="Phobius"/>
    </source>
</evidence>
<feature type="transmembrane region" description="Helical" evidence="3">
    <location>
        <begin position="39"/>
        <end position="57"/>
    </location>
</feature>
<organism evidence="6 7">
    <name type="scientific">Chytriomyces confervae</name>
    <dbReference type="NCBI Taxonomy" id="246404"/>
    <lineage>
        <taxon>Eukaryota</taxon>
        <taxon>Fungi</taxon>
        <taxon>Fungi incertae sedis</taxon>
        <taxon>Chytridiomycota</taxon>
        <taxon>Chytridiomycota incertae sedis</taxon>
        <taxon>Chytridiomycetes</taxon>
        <taxon>Chytridiales</taxon>
        <taxon>Chytriomycetaceae</taxon>
        <taxon>Chytriomyces</taxon>
    </lineage>
</organism>
<protein>
    <recommendedName>
        <fullName evidence="5">HMA domain-containing protein</fullName>
    </recommendedName>
</protein>
<dbReference type="SUPFAM" id="SSF55008">
    <property type="entry name" value="HMA, heavy metal-associated domain"/>
    <property type="match status" value="1"/>
</dbReference>
<reference evidence="6 7" key="1">
    <citation type="journal article" date="2019" name="Sci. Rep.">
        <title>Comparative genomics of chytrid fungi reveal insights into the obligate biotrophic and pathogenic lifestyle of Synchytrium endobioticum.</title>
        <authorList>
            <person name="van de Vossenberg B.T.L.H."/>
            <person name="Warris S."/>
            <person name="Nguyen H.D.T."/>
            <person name="van Gent-Pelzer M.P.E."/>
            <person name="Joly D.L."/>
            <person name="van de Geest H.C."/>
            <person name="Bonants P.J.M."/>
            <person name="Smith D.S."/>
            <person name="Levesque C.A."/>
            <person name="van der Lee T.A.J."/>
        </authorList>
    </citation>
    <scope>NUCLEOTIDE SEQUENCE [LARGE SCALE GENOMIC DNA]</scope>
    <source>
        <strain evidence="6 7">CBS 675.73</strain>
    </source>
</reference>
<dbReference type="Gene3D" id="3.30.450.20">
    <property type="entry name" value="PAS domain"/>
    <property type="match status" value="2"/>
</dbReference>
<feature type="transmembrane region" description="Helical" evidence="3">
    <location>
        <begin position="350"/>
        <end position="379"/>
    </location>
</feature>
<keyword evidence="3" id="KW-0812">Transmembrane</keyword>
<dbReference type="CDD" id="cd00371">
    <property type="entry name" value="HMA"/>
    <property type="match status" value="1"/>
</dbReference>
<dbReference type="InterPro" id="IPR017969">
    <property type="entry name" value="Heavy-metal-associated_CS"/>
</dbReference>
<feature type="signal peptide" evidence="4">
    <location>
        <begin position="1"/>
        <end position="16"/>
    </location>
</feature>
<dbReference type="Pfam" id="PF00403">
    <property type="entry name" value="HMA"/>
    <property type="match status" value="1"/>
</dbReference>
<evidence type="ECO:0000313" key="7">
    <source>
        <dbReference type="Proteomes" id="UP000320333"/>
    </source>
</evidence>
<dbReference type="OrthoDB" id="689350at2759"/>
<dbReference type="EMBL" id="QEAP01000133">
    <property type="protein sequence ID" value="TPX74295.1"/>
    <property type="molecule type" value="Genomic_DNA"/>
</dbReference>
<feature type="transmembrane region" description="Helical" evidence="3">
    <location>
        <begin position="851"/>
        <end position="879"/>
    </location>
</feature>
<evidence type="ECO:0000256" key="2">
    <source>
        <dbReference type="SAM" id="MobiDB-lite"/>
    </source>
</evidence>
<keyword evidence="3" id="KW-0472">Membrane</keyword>
<evidence type="ECO:0000256" key="4">
    <source>
        <dbReference type="SAM" id="SignalP"/>
    </source>
</evidence>
<dbReference type="Pfam" id="PF22673">
    <property type="entry name" value="MCP-like_PDC_1"/>
    <property type="match status" value="1"/>
</dbReference>
<feature type="domain" description="HMA" evidence="5">
    <location>
        <begin position="102"/>
        <end position="173"/>
    </location>
</feature>
<evidence type="ECO:0000256" key="1">
    <source>
        <dbReference type="ARBA" id="ARBA00022723"/>
    </source>
</evidence>
<dbReference type="GO" id="GO:0046872">
    <property type="term" value="F:metal ion binding"/>
    <property type="evidence" value="ECO:0007669"/>
    <property type="project" value="UniProtKB-KW"/>
</dbReference>
<keyword evidence="7" id="KW-1185">Reference proteome</keyword>
<proteinExistence type="predicted"/>
<dbReference type="Gene3D" id="3.30.70.100">
    <property type="match status" value="1"/>
</dbReference>
<dbReference type="Proteomes" id="UP000320333">
    <property type="component" value="Unassembled WGS sequence"/>
</dbReference>
<sequence length="1318" mass="145899">MNTMTLLLALLGSSCCLIQLILNAMSIGCAGFALLDPLSPVFTSLTVVSLSLSLWRVRFRPNRSIAATAALSLFLLSLPSLVDKYNKSNLSHLESTTPKCTVSVTWNIHGLKCLGCAARLKSHLDALDGIEAATVDFSQNEVSVRAPLSARDRTEEEASTLTTKVSDAVASIDFSYILTDYTGDIDLVLSDLESALANNMKVVIGISMAVFVVTVATSCALTYFFTVPLSKITSVVRDATTFDFTAYKRLQKEKYNYIRELGTMEHVFYLMIAKFASSIRNQDTLESASISASVKKGLGSRRAGRDFEIGNAEFYKEILYMQGSETLPPDEHSGSADGIKSRWRLRFCTIPLLAVIFLKTFVMTSFVVVVPLIISFAAMEAANELSTSSGREVAQSLAVQIHGAEASLALERIDSFVRLINEQTVHMYKSISAYGNQSNFDSILSIFANEVKYTGYNLIMYYGRRDDAFLQLEVTAERAIWITTPADYQDPECLICQQLRDSLTRAHVNQATRRNMSAAWADWNQESFKAGNFSFSDQPYQCTKRPWYKQAASLSPDNVHVQYTEPYIFAGGIISSLSGITVNIPFFDSDGLLTGVYGSDITFVDMHKILTEFLQSETAFMYAMTSDGQLIGTSSNETIVDSNGNLIRANESTSPWTRSTAQFLWKLQPSGRKNDFTELDGLRWELEDMSFQLRAMKEAPHFVIVNGALKGDYATTINDLKQDLKELEVSCLHMLVWISAVCFVAVVGMSMSLNYVVIVRPLEQITSVMVHAARLDFTALAKMSQQYRTIIYEISQMETEFFVMVANFADSAKESQGLLRVGAKNAFIFQSSEPGEIENPQRTPIMRKSRFPIPVMIVIFLQSLVFGSIMISAPLNIFFPAMAHSNVYSTSSSRQIVDSLALKIQHVQGHLADETIRSMTSGINQTMLEMRKAISAYSNQASLDSVFEAFEREVQYTKSQLGFLYGHADGAFMSLQQTEGQGVFVALPLNSNYSSCVICAKSQRSFSKADWEPWFAQAAFLDAANARIQYTDPYVYAAGSKENFLDFATGITATYPFFNSSGGLDGVFGLDVTFADIRDSLKTSLQSPNAFIYVATREGILVGTSTNETMLDSAGNLISAQDSKSASIQTTGKYLWNRNLTTNNSDLSTLSDQMLEDQGYLFQLRIMSHAPYFVIVNGAPKTDYTKDIDLVLSDLDAGFAFITKVVVAVSTAVFVLSVVVSNTWTYYFIVLPLSKVTAGLREASNFDFSAYKPLQKQKFNHIREICTMEHVFYMMIAKFAASIRGSNGMRSSTAGSIGTRKTAGSVHEKKGASRMERL</sequence>
<evidence type="ECO:0000259" key="5">
    <source>
        <dbReference type="PROSITE" id="PS50846"/>
    </source>
</evidence>
<feature type="transmembrane region" description="Helical" evidence="3">
    <location>
        <begin position="202"/>
        <end position="225"/>
    </location>
</feature>
<feature type="compositionally biased region" description="Basic and acidic residues" evidence="2">
    <location>
        <begin position="1306"/>
        <end position="1318"/>
    </location>
</feature>
<keyword evidence="3" id="KW-1133">Transmembrane helix</keyword>
<dbReference type="PROSITE" id="PS01047">
    <property type="entry name" value="HMA_1"/>
    <property type="match status" value="1"/>
</dbReference>
<feature type="chain" id="PRO_5021248975" description="HMA domain-containing protein" evidence="4">
    <location>
        <begin position="17"/>
        <end position="1318"/>
    </location>
</feature>
<feature type="region of interest" description="Disordered" evidence="2">
    <location>
        <begin position="1292"/>
        <end position="1318"/>
    </location>
</feature>
<name>A0A507FEX5_9FUNG</name>
<dbReference type="PROSITE" id="PS50846">
    <property type="entry name" value="HMA_2"/>
    <property type="match status" value="1"/>
</dbReference>
<gene>
    <name evidence="6" type="ORF">CcCBS67573_g04446</name>
</gene>
<dbReference type="InterPro" id="IPR036163">
    <property type="entry name" value="HMA_dom_sf"/>
</dbReference>